<gene>
    <name evidence="1" type="ORF">I4F81_009294</name>
</gene>
<comment type="caution">
    <text evidence="1">The sequence shown here is derived from an EMBL/GenBank/DDBJ whole genome shotgun (WGS) entry which is preliminary data.</text>
</comment>
<reference evidence="1" key="1">
    <citation type="submission" date="2019-11" db="EMBL/GenBank/DDBJ databases">
        <title>Nori genome reveals adaptations in red seaweeds to the harsh intertidal environment.</title>
        <authorList>
            <person name="Wang D."/>
            <person name="Mao Y."/>
        </authorList>
    </citation>
    <scope>NUCLEOTIDE SEQUENCE</scope>
    <source>
        <tissue evidence="1">Gametophyte</tissue>
    </source>
</reference>
<sequence>MPPRRSPMERRWWRGWPWRPLTRRQRARSCQTSPPQRAVGQGWSLRCSPRAPMSRRCFVGCGGRWRGGAVGFSRGGTSGEARGGGGLLRDMRGTEGGGGGDVGRPAALTPAMGMTLPRRKSCGG</sequence>
<protein>
    <submittedName>
        <fullName evidence="1">Uncharacterized protein</fullName>
    </submittedName>
</protein>
<evidence type="ECO:0000313" key="2">
    <source>
        <dbReference type="Proteomes" id="UP000798662"/>
    </source>
</evidence>
<proteinExistence type="predicted"/>
<organism evidence="1 2">
    <name type="scientific">Pyropia yezoensis</name>
    <name type="common">Susabi-nori</name>
    <name type="synonym">Porphyra yezoensis</name>
    <dbReference type="NCBI Taxonomy" id="2788"/>
    <lineage>
        <taxon>Eukaryota</taxon>
        <taxon>Rhodophyta</taxon>
        <taxon>Bangiophyceae</taxon>
        <taxon>Bangiales</taxon>
        <taxon>Bangiaceae</taxon>
        <taxon>Pyropia</taxon>
    </lineage>
</organism>
<dbReference type="EMBL" id="CM020619">
    <property type="protein sequence ID" value="KAK1866779.1"/>
    <property type="molecule type" value="Genomic_DNA"/>
</dbReference>
<evidence type="ECO:0000313" key="1">
    <source>
        <dbReference type="EMBL" id="KAK1866779.1"/>
    </source>
</evidence>
<name>A0ACC3C919_PYRYE</name>
<keyword evidence="2" id="KW-1185">Reference proteome</keyword>
<dbReference type="Proteomes" id="UP000798662">
    <property type="component" value="Chromosome 2"/>
</dbReference>
<accession>A0ACC3C919</accession>